<reference evidence="4" key="3">
    <citation type="submission" date="2023-09" db="EMBL/GenBank/DDBJ databases">
        <authorList>
            <person name="Schober I."/>
            <person name="Bunk B."/>
        </authorList>
    </citation>
    <scope>NUCLEOTIDE SEQUENCE</scope>
    <source>
        <strain evidence="4">DSM 103800</strain>
    </source>
</reference>
<evidence type="ECO:0000313" key="5">
    <source>
        <dbReference type="Proteomes" id="UP000185494"/>
    </source>
</evidence>
<dbReference type="RefSeq" id="WP_075800573.1">
    <property type="nucleotide sequence ID" value="NZ_CP015584.1"/>
</dbReference>
<evidence type="ECO:0000256" key="2">
    <source>
        <dbReference type="RuleBase" id="RU362080"/>
    </source>
</evidence>
<evidence type="ECO:0000313" key="4">
    <source>
        <dbReference type="EMBL" id="MDT8332910.1"/>
    </source>
</evidence>
<proteinExistence type="inferred from homology"/>
<dbReference type="Pfam" id="PF02604">
    <property type="entry name" value="PhdYeFM_antitox"/>
    <property type="match status" value="1"/>
</dbReference>
<dbReference type="KEGG" id="rgi:RGI145_21405"/>
<reference evidence="4 6" key="2">
    <citation type="journal article" date="2019" name="Microb. Pathog.">
        <title>Comparison of VITEK 2, MALDI-TOF MS, 16S rRNA gene sequencing, and whole-genome sequencing for identification of Roseomonas mucosa.</title>
        <authorList>
            <person name="Rudolph W.W."/>
            <person name="Gunzer F."/>
            <person name="Trauth M."/>
            <person name="Bunk B."/>
            <person name="Bigge R."/>
            <person name="Schrottner P."/>
        </authorList>
    </citation>
    <scope>NUCLEOTIDE SEQUENCE [LARGE SCALE GENOMIC DNA]</scope>
    <source>
        <strain evidence="4 6">DSM 103800</strain>
    </source>
</reference>
<dbReference type="AlphaFoldDB" id="A0A1L7AM67"/>
<gene>
    <name evidence="3" type="ORF">RGI145_21405</name>
    <name evidence="4" type="ORF">RQ831_17785</name>
</gene>
<comment type="function">
    <text evidence="2">Antitoxin component of a type II toxin-antitoxin (TA) system.</text>
</comment>
<evidence type="ECO:0000313" key="3">
    <source>
        <dbReference type="EMBL" id="APT59863.1"/>
    </source>
</evidence>
<dbReference type="InterPro" id="IPR006442">
    <property type="entry name" value="Antitoxin_Phd/YefM"/>
</dbReference>
<dbReference type="NCBIfam" id="TIGR01552">
    <property type="entry name" value="phd_fam"/>
    <property type="match status" value="1"/>
</dbReference>
<dbReference type="Proteomes" id="UP001258945">
    <property type="component" value="Unassembled WGS sequence"/>
</dbReference>
<accession>A0A1L7AM67</accession>
<dbReference type="SUPFAM" id="SSF143120">
    <property type="entry name" value="YefM-like"/>
    <property type="match status" value="1"/>
</dbReference>
<dbReference type="STRING" id="257708.RGI145_21405"/>
<protein>
    <recommendedName>
        <fullName evidence="2">Antitoxin</fullName>
    </recommendedName>
</protein>
<dbReference type="InterPro" id="IPR051416">
    <property type="entry name" value="phD-YefM_TA_antitoxins"/>
</dbReference>
<name>A0A1L7AM67_9PROT</name>
<dbReference type="InterPro" id="IPR036165">
    <property type="entry name" value="YefM-like_sf"/>
</dbReference>
<sequence length="79" mass="8885">MDQMISAAEANRSFSQLLREVRSGQSFVVTNHGRPVARIVPFDAADASREQTRSALLERLAAQSVTDVGPWHRDDLYER</sequence>
<evidence type="ECO:0000313" key="6">
    <source>
        <dbReference type="Proteomes" id="UP001258945"/>
    </source>
</evidence>
<keyword evidence="6" id="KW-1185">Reference proteome</keyword>
<comment type="similarity">
    <text evidence="1 2">Belongs to the phD/YefM antitoxin family.</text>
</comment>
<dbReference type="PANTHER" id="PTHR35377">
    <property type="entry name" value="ANTITOXIN VAPB49-RELATED-RELATED"/>
    <property type="match status" value="1"/>
</dbReference>
<organism evidence="3 5">
    <name type="scientific">Roseomonas gilardii</name>
    <dbReference type="NCBI Taxonomy" id="257708"/>
    <lineage>
        <taxon>Bacteria</taxon>
        <taxon>Pseudomonadati</taxon>
        <taxon>Pseudomonadota</taxon>
        <taxon>Alphaproteobacteria</taxon>
        <taxon>Acetobacterales</taxon>
        <taxon>Roseomonadaceae</taxon>
        <taxon>Roseomonas</taxon>
    </lineage>
</organism>
<evidence type="ECO:0000256" key="1">
    <source>
        <dbReference type="ARBA" id="ARBA00009981"/>
    </source>
</evidence>
<dbReference type="Proteomes" id="UP000185494">
    <property type="component" value="Chromosome 2"/>
</dbReference>
<reference evidence="3 5" key="1">
    <citation type="submission" date="2016-05" db="EMBL/GenBank/DDBJ databases">
        <title>Complete Genome and Methylome Analysis of Psychrotrophic Bacterial Isolates from Antarctic Lake Untersee.</title>
        <authorList>
            <person name="Fomenkov A."/>
            <person name="Akimov V.N."/>
            <person name="Vasilyeva L.V."/>
            <person name="Andersen D."/>
            <person name="Vincze T."/>
            <person name="Roberts R.J."/>
        </authorList>
    </citation>
    <scope>NUCLEOTIDE SEQUENCE [LARGE SCALE GENOMIC DNA]</scope>
    <source>
        <strain evidence="3 5">U14-5</strain>
    </source>
</reference>
<dbReference type="EMBL" id="CP015584">
    <property type="protein sequence ID" value="APT59863.1"/>
    <property type="molecule type" value="Genomic_DNA"/>
</dbReference>
<dbReference type="EMBL" id="JAVVDO010000039">
    <property type="protein sequence ID" value="MDT8332910.1"/>
    <property type="molecule type" value="Genomic_DNA"/>
</dbReference>
<dbReference type="Gene3D" id="3.40.1620.10">
    <property type="entry name" value="YefM-like domain"/>
    <property type="match status" value="1"/>
</dbReference>